<keyword evidence="3 14" id="KW-0813">Transport</keyword>
<evidence type="ECO:0000256" key="4">
    <source>
        <dbReference type="ARBA" id="ARBA00022452"/>
    </source>
</evidence>
<dbReference type="InterPro" id="IPR012910">
    <property type="entry name" value="Plug_dom"/>
</dbReference>
<evidence type="ECO:0000256" key="10">
    <source>
        <dbReference type="ARBA" id="ARBA00023077"/>
    </source>
</evidence>
<evidence type="ECO:0000256" key="15">
    <source>
        <dbReference type="PROSITE-ProRule" id="PRU10144"/>
    </source>
</evidence>
<dbReference type="Gene3D" id="2.40.170.20">
    <property type="entry name" value="TonB-dependent receptor, beta-barrel domain"/>
    <property type="match status" value="1"/>
</dbReference>
<feature type="domain" description="TonB-dependent receptor-like beta-barrel" evidence="18">
    <location>
        <begin position="267"/>
        <end position="680"/>
    </location>
</feature>
<keyword evidence="7 17" id="KW-0732">Signal</keyword>
<keyword evidence="9" id="KW-0406">Ion transport</keyword>
<keyword evidence="4 14" id="KW-1134">Transmembrane beta strand</keyword>
<dbReference type="InterPro" id="IPR010105">
    <property type="entry name" value="TonB_sidphr_rcpt"/>
</dbReference>
<evidence type="ECO:0000256" key="13">
    <source>
        <dbReference type="ARBA" id="ARBA00023237"/>
    </source>
</evidence>
<dbReference type="InterPro" id="IPR037066">
    <property type="entry name" value="Plug_dom_sf"/>
</dbReference>
<evidence type="ECO:0000313" key="21">
    <source>
        <dbReference type="Proteomes" id="UP000249725"/>
    </source>
</evidence>
<protein>
    <submittedName>
        <fullName evidence="20">TonB-dependent siderophore receptor</fullName>
    </submittedName>
</protein>
<dbReference type="AlphaFoldDB" id="A0A328ADM7"/>
<keyword evidence="11 14" id="KW-0472">Membrane</keyword>
<dbReference type="GO" id="GO:0015344">
    <property type="term" value="F:siderophore uptake transmembrane transporter activity"/>
    <property type="evidence" value="ECO:0007669"/>
    <property type="project" value="TreeGrafter"/>
</dbReference>
<dbReference type="PROSITE" id="PS01156">
    <property type="entry name" value="TONB_DEPENDENT_REC_2"/>
    <property type="match status" value="1"/>
</dbReference>
<keyword evidence="12 20" id="KW-0675">Receptor</keyword>
<feature type="short sequence motif" description="TonB C-terminal box" evidence="15">
    <location>
        <begin position="697"/>
        <end position="714"/>
    </location>
</feature>
<evidence type="ECO:0000256" key="1">
    <source>
        <dbReference type="ARBA" id="ARBA00004571"/>
    </source>
</evidence>
<evidence type="ECO:0000256" key="12">
    <source>
        <dbReference type="ARBA" id="ARBA00023170"/>
    </source>
</evidence>
<keyword evidence="13 14" id="KW-0998">Cell outer membrane</keyword>
<evidence type="ECO:0000256" key="3">
    <source>
        <dbReference type="ARBA" id="ARBA00022448"/>
    </source>
</evidence>
<proteinExistence type="inferred from homology"/>
<accession>A0A328ADM7</accession>
<evidence type="ECO:0000256" key="2">
    <source>
        <dbReference type="ARBA" id="ARBA00009810"/>
    </source>
</evidence>
<dbReference type="InterPro" id="IPR039426">
    <property type="entry name" value="TonB-dep_rcpt-like"/>
</dbReference>
<dbReference type="EMBL" id="QFYR01000002">
    <property type="protein sequence ID" value="RAK52750.1"/>
    <property type="molecule type" value="Genomic_DNA"/>
</dbReference>
<reference evidence="21" key="1">
    <citation type="submission" date="2018-05" db="EMBL/GenBank/DDBJ databases">
        <authorList>
            <person name="Li X."/>
        </authorList>
    </citation>
    <scope>NUCLEOTIDE SEQUENCE [LARGE SCALE GENOMIC DNA]</scope>
    <source>
        <strain evidence="21">YIM 73061</strain>
    </source>
</reference>
<evidence type="ECO:0000256" key="9">
    <source>
        <dbReference type="ARBA" id="ARBA00023065"/>
    </source>
</evidence>
<feature type="chain" id="PRO_5016313072" evidence="17">
    <location>
        <begin position="23"/>
        <end position="714"/>
    </location>
</feature>
<dbReference type="Pfam" id="PF07715">
    <property type="entry name" value="Plug"/>
    <property type="match status" value="1"/>
</dbReference>
<keyword evidence="21" id="KW-1185">Reference proteome</keyword>
<dbReference type="RefSeq" id="WP_111515035.1">
    <property type="nucleotide sequence ID" value="NZ_QFYR01000002.1"/>
</dbReference>
<evidence type="ECO:0000313" key="20">
    <source>
        <dbReference type="EMBL" id="RAK52750.1"/>
    </source>
</evidence>
<keyword evidence="6 14" id="KW-0812">Transmembrane</keyword>
<dbReference type="GO" id="GO:0015891">
    <property type="term" value="P:siderophore transport"/>
    <property type="evidence" value="ECO:0007669"/>
    <property type="project" value="InterPro"/>
</dbReference>
<dbReference type="NCBIfam" id="TIGR01783">
    <property type="entry name" value="TonB-siderophor"/>
    <property type="match status" value="1"/>
</dbReference>
<comment type="subcellular location">
    <subcellularLocation>
        <location evidence="1 14">Cell outer membrane</location>
        <topology evidence="1 14">Multi-pass membrane protein</topology>
    </subcellularLocation>
</comment>
<sequence length="714" mass="75376">MRLFSSSSVAALVLIAAPPVLAQTDAPEVEAVVVTGGSQVELPGAYAGGQVARGGRVGLFGALEVMDTPYAVTSYTQQLMLDQQARSVADVLQNDPVVRVAKGFGNFQELYVVRGFPVYSDDMAYNGVYGILPRQFVAAEFLERVEVFHGANTFLNGAAPGGSGVGGAFNLVPKRAPDAPLTRLTAGWETGGQLYGAADVARRFGDFGARLNLARRDGEQAIQGQQRELGVAALGLDYRGERFRFAADVGLQDHHIDAPRPSVTPAGAIPEPPSADSNFAQPWTYTDERQLFGVVRGEVDLTDTFSAWAAVGGRDGEEQNVLANPTAQASGVTSAYRFDNRREDAVVSADIGLRAQLQTGPVGHRLVVSASSVSLKSRNAYAFSNFAGFPGSLYAPTAVAPPVPNFFVGGSFDAPHVTERTENGSLAIADMLSFLDGAVLATVGLRRQEIETASFDYNSGAELSRYKSDAVTPAFALVYKPSQQLSLYANYSEALVPGQIAPATSGGVPIVNAGEVLEPFRAEQVEAGAKYDAGRFGGTLSVFNTTMPSAVVENARFTAGGEQQNRGVELSVYGEPVEGLRVIGGATWLDTEIARSATAAFQGRSAIGVPDFQASLNAEWDVPAAEGLILEGRITHTGSQWANGLNTVALDAWTRLDLGARYALQVAGQPITVRARLENVTGEDYWASAGGYPGANYLVLGAPRTLLVSASVDF</sequence>
<evidence type="ECO:0000256" key="8">
    <source>
        <dbReference type="ARBA" id="ARBA00023004"/>
    </source>
</evidence>
<evidence type="ECO:0000256" key="11">
    <source>
        <dbReference type="ARBA" id="ARBA00023136"/>
    </source>
</evidence>
<evidence type="ECO:0000256" key="14">
    <source>
        <dbReference type="PROSITE-ProRule" id="PRU01360"/>
    </source>
</evidence>
<keyword evidence="10 16" id="KW-0798">TonB box</keyword>
<feature type="signal peptide" evidence="17">
    <location>
        <begin position="1"/>
        <end position="22"/>
    </location>
</feature>
<dbReference type="Proteomes" id="UP000249725">
    <property type="component" value="Unassembled WGS sequence"/>
</dbReference>
<dbReference type="Pfam" id="PF00593">
    <property type="entry name" value="TonB_dep_Rec_b-barrel"/>
    <property type="match status" value="1"/>
</dbReference>
<organism evidence="20 21">
    <name type="scientific">Phenylobacterium deserti</name>
    <dbReference type="NCBI Taxonomy" id="1914756"/>
    <lineage>
        <taxon>Bacteria</taxon>
        <taxon>Pseudomonadati</taxon>
        <taxon>Pseudomonadota</taxon>
        <taxon>Alphaproteobacteria</taxon>
        <taxon>Caulobacterales</taxon>
        <taxon>Caulobacteraceae</taxon>
        <taxon>Phenylobacterium</taxon>
    </lineage>
</organism>
<dbReference type="InterPro" id="IPR000531">
    <property type="entry name" value="Beta-barrel_TonB"/>
</dbReference>
<dbReference type="PANTHER" id="PTHR32552">
    <property type="entry name" value="FERRICHROME IRON RECEPTOR-RELATED"/>
    <property type="match status" value="1"/>
</dbReference>
<dbReference type="InterPro" id="IPR036942">
    <property type="entry name" value="Beta-barrel_TonB_sf"/>
</dbReference>
<dbReference type="GO" id="GO:0009279">
    <property type="term" value="C:cell outer membrane"/>
    <property type="evidence" value="ECO:0007669"/>
    <property type="project" value="UniProtKB-SubCell"/>
</dbReference>
<dbReference type="CDD" id="cd01347">
    <property type="entry name" value="ligand_gated_channel"/>
    <property type="match status" value="1"/>
</dbReference>
<dbReference type="Gene3D" id="2.170.130.10">
    <property type="entry name" value="TonB-dependent receptor, plug domain"/>
    <property type="match status" value="1"/>
</dbReference>
<evidence type="ECO:0000256" key="5">
    <source>
        <dbReference type="ARBA" id="ARBA00022496"/>
    </source>
</evidence>
<evidence type="ECO:0000256" key="17">
    <source>
        <dbReference type="SAM" id="SignalP"/>
    </source>
</evidence>
<comment type="similarity">
    <text evidence="2 14 16">Belongs to the TonB-dependent receptor family.</text>
</comment>
<dbReference type="GO" id="GO:0038023">
    <property type="term" value="F:signaling receptor activity"/>
    <property type="evidence" value="ECO:0007669"/>
    <property type="project" value="InterPro"/>
</dbReference>
<evidence type="ECO:0000256" key="7">
    <source>
        <dbReference type="ARBA" id="ARBA00022729"/>
    </source>
</evidence>
<keyword evidence="5" id="KW-0410">Iron transport</keyword>
<dbReference type="InterPro" id="IPR010917">
    <property type="entry name" value="TonB_rcpt_CS"/>
</dbReference>
<evidence type="ECO:0000256" key="16">
    <source>
        <dbReference type="RuleBase" id="RU003357"/>
    </source>
</evidence>
<feature type="domain" description="TonB-dependent receptor plug" evidence="19">
    <location>
        <begin position="65"/>
        <end position="162"/>
    </location>
</feature>
<evidence type="ECO:0000259" key="19">
    <source>
        <dbReference type="Pfam" id="PF07715"/>
    </source>
</evidence>
<comment type="caution">
    <text evidence="20">The sequence shown here is derived from an EMBL/GenBank/DDBJ whole genome shotgun (WGS) entry which is preliminary data.</text>
</comment>
<gene>
    <name evidence="20" type="ORF">DJ018_11215</name>
</gene>
<dbReference type="PANTHER" id="PTHR32552:SF82">
    <property type="entry name" value="FCUA PROTEIN"/>
    <property type="match status" value="1"/>
</dbReference>
<keyword evidence="8" id="KW-0408">Iron</keyword>
<dbReference type="OrthoDB" id="9760333at2"/>
<dbReference type="SUPFAM" id="SSF56935">
    <property type="entry name" value="Porins"/>
    <property type="match status" value="1"/>
</dbReference>
<evidence type="ECO:0000259" key="18">
    <source>
        <dbReference type="Pfam" id="PF00593"/>
    </source>
</evidence>
<evidence type="ECO:0000256" key="6">
    <source>
        <dbReference type="ARBA" id="ARBA00022692"/>
    </source>
</evidence>
<name>A0A328ADM7_9CAUL</name>
<dbReference type="PROSITE" id="PS52016">
    <property type="entry name" value="TONB_DEPENDENT_REC_3"/>
    <property type="match status" value="1"/>
</dbReference>